<evidence type="ECO:0000313" key="2">
    <source>
        <dbReference type="EMBL" id="EUA23384.1"/>
    </source>
</evidence>
<feature type="compositionally biased region" description="Basic and acidic residues" evidence="1">
    <location>
        <begin position="11"/>
        <end position="26"/>
    </location>
</feature>
<organism evidence="2">
    <name type="scientific">Mycobacterium xenopi 4042</name>
    <dbReference type="NCBI Taxonomy" id="1299334"/>
    <lineage>
        <taxon>Bacteria</taxon>
        <taxon>Bacillati</taxon>
        <taxon>Actinomycetota</taxon>
        <taxon>Actinomycetes</taxon>
        <taxon>Mycobacteriales</taxon>
        <taxon>Mycobacteriaceae</taxon>
        <taxon>Mycobacterium</taxon>
    </lineage>
</organism>
<dbReference type="PATRIC" id="fig|1299334.3.peg.7094"/>
<dbReference type="PANTHER" id="PTHR48228">
    <property type="entry name" value="SUCCINYL-COA--D-CITRAMALATE COA-TRANSFERASE"/>
    <property type="match status" value="1"/>
</dbReference>
<name>X7ZVV0_MYCXE</name>
<dbReference type="AlphaFoldDB" id="X7ZVV0"/>
<accession>X7ZVV0</accession>
<dbReference type="SUPFAM" id="SSF89796">
    <property type="entry name" value="CoA-transferase family III (CaiB/BaiF)"/>
    <property type="match status" value="1"/>
</dbReference>
<feature type="region of interest" description="Disordered" evidence="1">
    <location>
        <begin position="64"/>
        <end position="113"/>
    </location>
</feature>
<evidence type="ECO:0000256" key="1">
    <source>
        <dbReference type="SAM" id="MobiDB-lite"/>
    </source>
</evidence>
<dbReference type="Gene3D" id="3.30.1540.10">
    <property type="entry name" value="formyl-coa transferase, domain 3"/>
    <property type="match status" value="1"/>
</dbReference>
<dbReference type="PANTHER" id="PTHR48228:SF5">
    <property type="entry name" value="ALPHA-METHYLACYL-COA RACEMASE"/>
    <property type="match status" value="1"/>
</dbReference>
<dbReference type="EMBL" id="JAOB01000069">
    <property type="protein sequence ID" value="EUA23384.1"/>
    <property type="molecule type" value="Genomic_DNA"/>
</dbReference>
<dbReference type="InterPro" id="IPR050509">
    <property type="entry name" value="CoA-transferase_III"/>
</dbReference>
<dbReference type="InterPro" id="IPR023606">
    <property type="entry name" value="CoA-Trfase_III_dom_1_sf"/>
</dbReference>
<feature type="region of interest" description="Disordered" evidence="1">
    <location>
        <begin position="1"/>
        <end position="26"/>
    </location>
</feature>
<gene>
    <name evidence="2" type="ORF">I553_5135</name>
</gene>
<reference evidence="2" key="1">
    <citation type="submission" date="2014-01" db="EMBL/GenBank/DDBJ databases">
        <authorList>
            <person name="Brown-Elliot B."/>
            <person name="Wallace R."/>
            <person name="Lenaerts A."/>
            <person name="Ordway D."/>
            <person name="DeGroote M.A."/>
            <person name="Parker T."/>
            <person name="Sizemore C."/>
            <person name="Tallon L.J."/>
            <person name="Sadzewicz L.K."/>
            <person name="Sengamalay N."/>
            <person name="Fraser C.M."/>
            <person name="Hine E."/>
            <person name="Shefchek K.A."/>
            <person name="Das S.P."/>
            <person name="Tettelin H."/>
        </authorList>
    </citation>
    <scope>NUCLEOTIDE SEQUENCE [LARGE SCALE GENOMIC DNA]</scope>
    <source>
        <strain evidence="2">4042</strain>
    </source>
</reference>
<sequence length="121" mass="13551">MARLGLPPDTLPDREDPTQWPDGKRRLAEILRTRPRDEWTAVFDGSDACVSPVLSLDEAPITRTRWPGRRSSTSAAPFSLRRHPVQQDARRRATAPPQPGADTEAVLRDWGLTDLVREATT</sequence>
<proteinExistence type="predicted"/>
<comment type="caution">
    <text evidence="2">The sequence shown here is derived from an EMBL/GenBank/DDBJ whole genome shotgun (WGS) entry which is preliminary data.</text>
</comment>
<dbReference type="InterPro" id="IPR044855">
    <property type="entry name" value="CoA-Trfase_III_dom3_sf"/>
</dbReference>
<protein>
    <submittedName>
        <fullName evidence="2">Putative alpha-methylacyl-CoA racemase domain protein</fullName>
    </submittedName>
</protein>